<evidence type="ECO:0000313" key="8">
    <source>
        <dbReference type="Proteomes" id="UP001345013"/>
    </source>
</evidence>
<dbReference type="Proteomes" id="UP001345013">
    <property type="component" value="Unassembled WGS sequence"/>
</dbReference>
<reference evidence="7 8" key="1">
    <citation type="submission" date="2023-08" db="EMBL/GenBank/DDBJ databases">
        <title>Black Yeasts Isolated from many extreme environments.</title>
        <authorList>
            <person name="Coleine C."/>
            <person name="Stajich J.E."/>
            <person name="Selbmann L."/>
        </authorList>
    </citation>
    <scope>NUCLEOTIDE SEQUENCE [LARGE SCALE GENOMIC DNA]</scope>
    <source>
        <strain evidence="7 8">CCFEE 5885</strain>
    </source>
</reference>
<dbReference type="Pfam" id="PF01494">
    <property type="entry name" value="FAD_binding_3"/>
    <property type="match status" value="1"/>
</dbReference>
<dbReference type="Gene3D" id="3.50.50.60">
    <property type="entry name" value="FAD/NAD(P)-binding domain"/>
    <property type="match status" value="1"/>
</dbReference>
<keyword evidence="3" id="KW-0274">FAD</keyword>
<dbReference type="InterPro" id="IPR036188">
    <property type="entry name" value="FAD/NAD-bd_sf"/>
</dbReference>
<evidence type="ECO:0000256" key="3">
    <source>
        <dbReference type="ARBA" id="ARBA00022827"/>
    </source>
</evidence>
<keyword evidence="2" id="KW-0285">Flavoprotein</keyword>
<evidence type="ECO:0000313" key="7">
    <source>
        <dbReference type="EMBL" id="KAK5092781.1"/>
    </source>
</evidence>
<keyword evidence="5" id="KW-0503">Monooxygenase</keyword>
<dbReference type="PRINTS" id="PR00420">
    <property type="entry name" value="RNGMNOXGNASE"/>
</dbReference>
<dbReference type="SUPFAM" id="SSF54373">
    <property type="entry name" value="FAD-linked reductases, C-terminal domain"/>
    <property type="match status" value="1"/>
</dbReference>
<comment type="caution">
    <text evidence="7">The sequence shown here is derived from an EMBL/GenBank/DDBJ whole genome shotgun (WGS) entry which is preliminary data.</text>
</comment>
<protein>
    <recommendedName>
        <fullName evidence="6">FAD-binding domain-containing protein</fullName>
    </recommendedName>
</protein>
<dbReference type="InterPro" id="IPR002938">
    <property type="entry name" value="FAD-bd"/>
</dbReference>
<evidence type="ECO:0000259" key="6">
    <source>
        <dbReference type="Pfam" id="PF01494"/>
    </source>
</evidence>
<name>A0ABR0KAS6_9EURO</name>
<keyword evidence="4" id="KW-0560">Oxidoreductase</keyword>
<dbReference type="SUPFAM" id="SSF51905">
    <property type="entry name" value="FAD/NAD(P)-binding domain"/>
    <property type="match status" value="1"/>
</dbReference>
<keyword evidence="8" id="KW-1185">Reference proteome</keyword>
<dbReference type="PANTHER" id="PTHR13789">
    <property type="entry name" value="MONOOXYGENASE"/>
    <property type="match status" value="1"/>
</dbReference>
<feature type="domain" description="FAD-binding" evidence="6">
    <location>
        <begin position="5"/>
        <end position="368"/>
    </location>
</feature>
<evidence type="ECO:0000256" key="5">
    <source>
        <dbReference type="ARBA" id="ARBA00023033"/>
    </source>
</evidence>
<evidence type="ECO:0000256" key="1">
    <source>
        <dbReference type="ARBA" id="ARBA00007992"/>
    </source>
</evidence>
<evidence type="ECO:0000256" key="4">
    <source>
        <dbReference type="ARBA" id="ARBA00023002"/>
    </source>
</evidence>
<comment type="similarity">
    <text evidence="1">Belongs to the paxM FAD-dependent monooxygenase family.</text>
</comment>
<dbReference type="PANTHER" id="PTHR13789:SF309">
    <property type="entry name" value="PUTATIVE (AFU_ORTHOLOGUE AFUA_6G14510)-RELATED"/>
    <property type="match status" value="1"/>
</dbReference>
<organism evidence="7 8">
    <name type="scientific">Lithohypha guttulata</name>
    <dbReference type="NCBI Taxonomy" id="1690604"/>
    <lineage>
        <taxon>Eukaryota</taxon>
        <taxon>Fungi</taxon>
        <taxon>Dikarya</taxon>
        <taxon>Ascomycota</taxon>
        <taxon>Pezizomycotina</taxon>
        <taxon>Eurotiomycetes</taxon>
        <taxon>Chaetothyriomycetidae</taxon>
        <taxon>Chaetothyriales</taxon>
        <taxon>Trichomeriaceae</taxon>
        <taxon>Lithohypha</taxon>
    </lineage>
</organism>
<gene>
    <name evidence="7" type="ORF">LTR24_004821</name>
</gene>
<dbReference type="InterPro" id="IPR050493">
    <property type="entry name" value="FAD-dep_Monooxygenase_BioMet"/>
</dbReference>
<proteinExistence type="inferred from homology"/>
<evidence type="ECO:0000256" key="2">
    <source>
        <dbReference type="ARBA" id="ARBA00022630"/>
    </source>
</evidence>
<sequence>MPLNIVVVGAGVGGLAVAASLARNGHKVTIYERARSTTDVGFAFRLMPNSDRCLKYLGIDTVAGGAVAANSMRMVNARGDIVAERTENEDAEKARAGTSVFAFRPQVAEQLVETAMKFGVEIKTGIKVESVDVEKTQLQLQDGTTVSADLVIGADGIKSVVQKQIFDTSKYHPKPSSGHNCIRFMLPTSTVQSDPELSKLINDNYRMASWSGASKRILVYPVDYGRQYNFVCTHPEDLSDKAMVNHPDDLEKAVNYDYRVSLETALSIYSEFESRARRVFELGDPDGFRFWKLQDLEEVPRWSVNRTVLLGDAAHAVLPFGFSGASMAIEDAIVLGELLPGDVSLGDISTRLTTYEESRKPRVRYVRDKSREIGQGLEDPRALGQYFQALAEYNAVDVGKEALASCH</sequence>
<dbReference type="EMBL" id="JAVRRG010000052">
    <property type="protein sequence ID" value="KAK5092781.1"/>
    <property type="molecule type" value="Genomic_DNA"/>
</dbReference>
<accession>A0ABR0KAS6</accession>